<dbReference type="PANTHER" id="PTHR44307">
    <property type="entry name" value="PHOSPHOETHANOLAMINE METHYLTRANSFERASE"/>
    <property type="match status" value="1"/>
</dbReference>
<dbReference type="Proteomes" id="UP000186309">
    <property type="component" value="Chromosome"/>
</dbReference>
<accession>A0A1U7CPU1</accession>
<proteinExistence type="predicted"/>
<dbReference type="SUPFAM" id="SSF53335">
    <property type="entry name" value="S-adenosyl-L-methionine-dependent methyltransferases"/>
    <property type="match status" value="1"/>
</dbReference>
<gene>
    <name evidence="6" type="primary">rebM_4</name>
    <name evidence="6" type="ORF">BSF38_02385</name>
</gene>
<dbReference type="GO" id="GO:0032259">
    <property type="term" value="P:methylation"/>
    <property type="evidence" value="ECO:0007669"/>
    <property type="project" value="UniProtKB-KW"/>
</dbReference>
<comment type="pathway">
    <text evidence="4">Phospholipid metabolism.</text>
</comment>
<dbReference type="KEGG" id="pbor:BSF38_02385"/>
<keyword evidence="7" id="KW-1185">Reference proteome</keyword>
<dbReference type="GO" id="GO:0102082">
    <property type="term" value="F:demethylrebeccamycin--D-glucose O-methyltransferase activity"/>
    <property type="evidence" value="ECO:0007669"/>
    <property type="project" value="UniProtKB-EC"/>
</dbReference>
<feature type="domain" description="Methyltransferase" evidence="5">
    <location>
        <begin position="56"/>
        <end position="199"/>
    </location>
</feature>
<protein>
    <submittedName>
        <fullName evidence="6">Demethylrebeccamycin-D-glucose O-methyltransferase</fullName>
        <ecNumber evidence="6">2.1.1.164</ecNumber>
    </submittedName>
</protein>
<evidence type="ECO:0000256" key="4">
    <source>
        <dbReference type="ARBA" id="ARBA00025707"/>
    </source>
</evidence>
<dbReference type="Gene3D" id="3.40.50.150">
    <property type="entry name" value="Vaccinia Virus protein VP39"/>
    <property type="match status" value="1"/>
</dbReference>
<dbReference type="EC" id="2.1.1.164" evidence="6"/>
<evidence type="ECO:0000256" key="2">
    <source>
        <dbReference type="ARBA" id="ARBA00022603"/>
    </source>
</evidence>
<dbReference type="OrthoDB" id="9782855at2"/>
<evidence type="ECO:0000259" key="5">
    <source>
        <dbReference type="Pfam" id="PF13847"/>
    </source>
</evidence>
<keyword evidence="2 6" id="KW-0489">Methyltransferase</keyword>
<evidence type="ECO:0000313" key="6">
    <source>
        <dbReference type="EMBL" id="APW60893.1"/>
    </source>
</evidence>
<reference evidence="7" key="1">
    <citation type="submission" date="2016-12" db="EMBL/GenBank/DDBJ databases">
        <title>Comparative genomics of four Isosphaeraceae planctomycetes: a common pool of plasmids and glycoside hydrolase genes.</title>
        <authorList>
            <person name="Ivanova A."/>
        </authorList>
    </citation>
    <scope>NUCLEOTIDE SEQUENCE [LARGE SCALE GENOMIC DNA]</scope>
    <source>
        <strain evidence="7">PX4</strain>
    </source>
</reference>
<evidence type="ECO:0000256" key="1">
    <source>
        <dbReference type="ARBA" id="ARBA00005189"/>
    </source>
</evidence>
<dbReference type="PANTHER" id="PTHR44307:SF2">
    <property type="entry name" value="PHOSPHOETHANOLAMINE METHYLTRANSFERASE ISOFORM X1"/>
    <property type="match status" value="1"/>
</dbReference>
<comment type="pathway">
    <text evidence="1">Lipid metabolism.</text>
</comment>
<dbReference type="EMBL" id="CP019082">
    <property type="protein sequence ID" value="APW60893.1"/>
    <property type="molecule type" value="Genomic_DNA"/>
</dbReference>
<dbReference type="CDD" id="cd02440">
    <property type="entry name" value="AdoMet_MTases"/>
    <property type="match status" value="1"/>
</dbReference>
<evidence type="ECO:0000256" key="3">
    <source>
        <dbReference type="ARBA" id="ARBA00022679"/>
    </source>
</evidence>
<name>A0A1U7CPU1_9BACT</name>
<dbReference type="InterPro" id="IPR029063">
    <property type="entry name" value="SAM-dependent_MTases_sf"/>
</dbReference>
<dbReference type="AlphaFoldDB" id="A0A1U7CPU1"/>
<keyword evidence="3 6" id="KW-0808">Transferase</keyword>
<evidence type="ECO:0000313" key="7">
    <source>
        <dbReference type="Proteomes" id="UP000186309"/>
    </source>
</evidence>
<sequence length="269" mass="30242">MKATQAAADAQQKFDNNGQYSRDSILRYEKIFGDNYISTGGVETTENLFSRLEGWIKPGMRVLDVGSGIGGAAFDLVKRFDAKVTGIDLAEEMVAVGHDRAKTAGMSDKVDFILGDVLKTDFPEKFDLIWSRDAFMHIPDKAALFAKLYSLLNDGGKLIITDYARGKTPASPEFEEYIRNTGYSVIEPQQYGKVLEAAGFVDVIVDDATATFVDILERESKRLREHRQEFLTVFSEKDLNYLVDRWAMKERFCAAGDQKWGIYLATRRG</sequence>
<dbReference type="InterPro" id="IPR025714">
    <property type="entry name" value="Methyltranfer_dom"/>
</dbReference>
<dbReference type="Pfam" id="PF13847">
    <property type="entry name" value="Methyltransf_31"/>
    <property type="match status" value="1"/>
</dbReference>
<dbReference type="RefSeq" id="WP_076345837.1">
    <property type="nucleotide sequence ID" value="NZ_CP019082.1"/>
</dbReference>
<organism evidence="6 7">
    <name type="scientific">Paludisphaera borealis</name>
    <dbReference type="NCBI Taxonomy" id="1387353"/>
    <lineage>
        <taxon>Bacteria</taxon>
        <taxon>Pseudomonadati</taxon>
        <taxon>Planctomycetota</taxon>
        <taxon>Planctomycetia</taxon>
        <taxon>Isosphaerales</taxon>
        <taxon>Isosphaeraceae</taxon>
        <taxon>Paludisphaera</taxon>
    </lineage>
</organism>
<dbReference type="STRING" id="1387353.BSF38_02385"/>